<dbReference type="InterPro" id="IPR025948">
    <property type="entry name" value="HTH-like_dom"/>
</dbReference>
<dbReference type="InterPro" id="IPR050900">
    <property type="entry name" value="Transposase_IS3/IS150/IS904"/>
</dbReference>
<dbReference type="GO" id="GO:0015074">
    <property type="term" value="P:DNA integration"/>
    <property type="evidence" value="ECO:0007669"/>
    <property type="project" value="InterPro"/>
</dbReference>
<dbReference type="eggNOG" id="COG2801">
    <property type="taxonomic scope" value="Bacteria"/>
</dbReference>
<feature type="domain" description="Integrase catalytic" evidence="2">
    <location>
        <begin position="96"/>
        <end position="258"/>
    </location>
</feature>
<dbReference type="EMBL" id="AKKV01000016">
    <property type="protein sequence ID" value="EIT87189.1"/>
    <property type="molecule type" value="Genomic_DNA"/>
</dbReference>
<dbReference type="PROSITE" id="PS50994">
    <property type="entry name" value="INTEGRASE"/>
    <property type="match status" value="1"/>
</dbReference>
<dbReference type="Gene3D" id="3.30.420.10">
    <property type="entry name" value="Ribonuclease H-like superfamily/Ribonuclease H"/>
    <property type="match status" value="1"/>
</dbReference>
<dbReference type="Proteomes" id="UP000004080">
    <property type="component" value="Unassembled WGS sequence"/>
</dbReference>
<dbReference type="InterPro" id="IPR048020">
    <property type="entry name" value="Transpos_IS3"/>
</dbReference>
<evidence type="ECO:0000313" key="3">
    <source>
        <dbReference type="EMBL" id="EIT87189.1"/>
    </source>
</evidence>
<dbReference type="STRING" id="1196324.A374_01519"/>
<dbReference type="GO" id="GO:0003676">
    <property type="term" value="F:nucleic acid binding"/>
    <property type="evidence" value="ECO:0007669"/>
    <property type="project" value="InterPro"/>
</dbReference>
<dbReference type="PANTHER" id="PTHR46889:SF4">
    <property type="entry name" value="TRANSPOSASE INSO FOR INSERTION SEQUENCE ELEMENT IS911B-RELATED"/>
    <property type="match status" value="1"/>
</dbReference>
<dbReference type="InterPro" id="IPR001584">
    <property type="entry name" value="Integrase_cat-core"/>
</dbReference>
<dbReference type="Pfam" id="PF00665">
    <property type="entry name" value="rve"/>
    <property type="match status" value="1"/>
</dbReference>
<organism evidence="3 4">
    <name type="scientific">Fictibacillus macauensis ZFHKF-1</name>
    <dbReference type="NCBI Taxonomy" id="1196324"/>
    <lineage>
        <taxon>Bacteria</taxon>
        <taxon>Bacillati</taxon>
        <taxon>Bacillota</taxon>
        <taxon>Bacilli</taxon>
        <taxon>Bacillales</taxon>
        <taxon>Fictibacillaceae</taxon>
        <taxon>Fictibacillus</taxon>
    </lineage>
</organism>
<dbReference type="NCBIfam" id="NF033516">
    <property type="entry name" value="transpos_IS3"/>
    <property type="match status" value="1"/>
</dbReference>
<dbReference type="Pfam" id="PF13333">
    <property type="entry name" value="rve_2"/>
    <property type="match status" value="1"/>
</dbReference>
<dbReference type="AlphaFoldDB" id="I8AN61"/>
<dbReference type="InterPro" id="IPR036397">
    <property type="entry name" value="RNaseH_sf"/>
</dbReference>
<dbReference type="Pfam" id="PF13276">
    <property type="entry name" value="HTH_21"/>
    <property type="match status" value="1"/>
</dbReference>
<accession>I8AN61</accession>
<evidence type="ECO:0000256" key="1">
    <source>
        <dbReference type="ARBA" id="ARBA00002286"/>
    </source>
</evidence>
<dbReference type="InterPro" id="IPR012337">
    <property type="entry name" value="RNaseH-like_sf"/>
</dbReference>
<protein>
    <submittedName>
        <fullName evidence="3">Transposase</fullName>
    </submittedName>
</protein>
<sequence length="261" mass="30931">MPRSTYYYWVKQMNRPDKYKEIKELIAEIYHEHKGRYGYRRITLVLRNKGIRINHKTVRSLMGKLGLKSLVRLKKYKSYRGQAGRIASDKIQRDFYASKPHEKLATDVTEIHLHGEKLYFSPVIDLYNGEVIAYNMEHRPVYSLVSKMLDQVFERLNEGDSPILHSDQGWHYQMKQYQHALKKNGITQSMSRKGNCLDNAAMESFFGVMKSELLYLNEFESMEHFKHELEDYIHYYNHKRIKAKLKGMSPVQYRAHTSKAA</sequence>
<comment type="function">
    <text evidence="1">Involved in the transposition of the insertion sequence.</text>
</comment>
<comment type="caution">
    <text evidence="3">The sequence shown here is derived from an EMBL/GenBank/DDBJ whole genome shotgun (WGS) entry which is preliminary data.</text>
</comment>
<reference evidence="3 4" key="1">
    <citation type="journal article" date="2012" name="J. Bacteriol.">
        <title>Genome of Bacillus macauensis ZFHKF-1, a Long-Chain-Forming Bacterium.</title>
        <authorList>
            <person name="Cai L."/>
            <person name="Zhang T."/>
        </authorList>
    </citation>
    <scope>NUCLEOTIDE SEQUENCE [LARGE SCALE GENOMIC DNA]</scope>
    <source>
        <strain evidence="3 4">ZFHKF-1</strain>
    </source>
</reference>
<keyword evidence="4" id="KW-1185">Reference proteome</keyword>
<dbReference type="PANTHER" id="PTHR46889">
    <property type="entry name" value="TRANSPOSASE INSF FOR INSERTION SEQUENCE IS3B-RELATED"/>
    <property type="match status" value="1"/>
</dbReference>
<dbReference type="SUPFAM" id="SSF53098">
    <property type="entry name" value="Ribonuclease H-like"/>
    <property type="match status" value="1"/>
</dbReference>
<dbReference type="PATRIC" id="fig|1196324.3.peg.303"/>
<gene>
    <name evidence="3" type="ORF">A374_01519</name>
</gene>
<proteinExistence type="predicted"/>
<evidence type="ECO:0000313" key="4">
    <source>
        <dbReference type="Proteomes" id="UP000004080"/>
    </source>
</evidence>
<name>I8AN61_9BACL</name>
<evidence type="ECO:0000259" key="2">
    <source>
        <dbReference type="PROSITE" id="PS50994"/>
    </source>
</evidence>